<accession>A0A9P0F8I0</accession>
<evidence type="ECO:0000256" key="1">
    <source>
        <dbReference type="PROSITE-ProRule" id="PRU00023"/>
    </source>
</evidence>
<dbReference type="EMBL" id="OU963869">
    <property type="protein sequence ID" value="CAH0394192.1"/>
    <property type="molecule type" value="Genomic_DNA"/>
</dbReference>
<dbReference type="PANTHER" id="PTHR24133">
    <property type="entry name" value="ANKYRIN DOMAIN-CONTAINING"/>
    <property type="match status" value="1"/>
</dbReference>
<feature type="repeat" description="ANK" evidence="1">
    <location>
        <begin position="177"/>
        <end position="209"/>
    </location>
</feature>
<dbReference type="Gene3D" id="1.25.40.20">
    <property type="entry name" value="Ankyrin repeat-containing domain"/>
    <property type="match status" value="2"/>
</dbReference>
<dbReference type="AlphaFoldDB" id="A0A9P0F8I0"/>
<proteinExistence type="predicted"/>
<dbReference type="Proteomes" id="UP001152759">
    <property type="component" value="Chromosome 8"/>
</dbReference>
<dbReference type="SMART" id="SM00248">
    <property type="entry name" value="ANK"/>
    <property type="match status" value="4"/>
</dbReference>
<dbReference type="SUPFAM" id="SSF48403">
    <property type="entry name" value="Ankyrin repeat"/>
    <property type="match status" value="1"/>
</dbReference>
<dbReference type="PANTHER" id="PTHR24133:SF40">
    <property type="entry name" value="ANKYRIN REPEAT DOMAIN 44"/>
    <property type="match status" value="1"/>
</dbReference>
<dbReference type="InterPro" id="IPR002110">
    <property type="entry name" value="Ankyrin_rpt"/>
</dbReference>
<dbReference type="Pfam" id="PF00023">
    <property type="entry name" value="Ank"/>
    <property type="match status" value="1"/>
</dbReference>
<organism evidence="2 3">
    <name type="scientific">Bemisia tabaci</name>
    <name type="common">Sweetpotato whitefly</name>
    <name type="synonym">Aleurodes tabaci</name>
    <dbReference type="NCBI Taxonomy" id="7038"/>
    <lineage>
        <taxon>Eukaryota</taxon>
        <taxon>Metazoa</taxon>
        <taxon>Ecdysozoa</taxon>
        <taxon>Arthropoda</taxon>
        <taxon>Hexapoda</taxon>
        <taxon>Insecta</taxon>
        <taxon>Pterygota</taxon>
        <taxon>Neoptera</taxon>
        <taxon>Paraneoptera</taxon>
        <taxon>Hemiptera</taxon>
        <taxon>Sternorrhyncha</taxon>
        <taxon>Aleyrodoidea</taxon>
        <taxon>Aleyrodidae</taxon>
        <taxon>Aleyrodinae</taxon>
        <taxon>Bemisia</taxon>
    </lineage>
</organism>
<gene>
    <name evidence="2" type="ORF">BEMITA_LOCUS12519</name>
</gene>
<dbReference type="PROSITE" id="PS50297">
    <property type="entry name" value="ANK_REP_REGION"/>
    <property type="match status" value="2"/>
</dbReference>
<protein>
    <submittedName>
        <fullName evidence="2">Uncharacterized protein</fullName>
    </submittedName>
</protein>
<name>A0A9P0F8I0_BEMTA</name>
<dbReference type="Pfam" id="PF12796">
    <property type="entry name" value="Ank_2"/>
    <property type="match status" value="1"/>
</dbReference>
<dbReference type="InterPro" id="IPR036770">
    <property type="entry name" value="Ankyrin_rpt-contain_sf"/>
</dbReference>
<reference evidence="2" key="1">
    <citation type="submission" date="2021-12" db="EMBL/GenBank/DDBJ databases">
        <authorList>
            <person name="King R."/>
        </authorList>
    </citation>
    <scope>NUCLEOTIDE SEQUENCE</scope>
</reference>
<dbReference type="PROSITE" id="PS50088">
    <property type="entry name" value="ANK_REPEAT"/>
    <property type="match status" value="2"/>
</dbReference>
<keyword evidence="1" id="KW-0040">ANK repeat</keyword>
<dbReference type="InterPro" id="IPR052391">
    <property type="entry name" value="E3_Ligase-Neurotoxin"/>
</dbReference>
<feature type="repeat" description="ANK" evidence="1">
    <location>
        <begin position="37"/>
        <end position="69"/>
    </location>
</feature>
<keyword evidence="3" id="KW-1185">Reference proteome</keyword>
<evidence type="ECO:0000313" key="2">
    <source>
        <dbReference type="EMBL" id="CAH0394192.1"/>
    </source>
</evidence>
<evidence type="ECO:0000313" key="3">
    <source>
        <dbReference type="Proteomes" id="UP001152759"/>
    </source>
</evidence>
<sequence length="302" mass="33483">MISKRMGKRVLDVILNNDLQALQMILVIGVPLDSIIDGKCLLCIAVELDRPEVVQYLLEKGANMSIDCSEGSPVYKAVKESNLNILRMLLQHKGTGPNHVSCLITALYNGEVETVETLLQHGWDVNGQIPSQGRSPYTPIHVPYWHPRLSEPPSYRYPFENKEVPTENDVIGYNKLSGGRPLHMAIVRRFGTAVSLLLDYGADVNAPTDRGFTPLQQAVRTFFPKQGIQHGGNFTSKLDCILQLGTINSDSSEETLMCIGKLMAHTLFLNRAGIYRSKLQNAVHFNAAQSPLTNRRCKSAIA</sequence>